<dbReference type="AlphaFoldDB" id="A0A164RAW4"/>
<accession>A0A164RAW4</accession>
<proteinExistence type="predicted"/>
<gene>
    <name evidence="1" type="ORF">SISNIDRAFT_468481</name>
</gene>
<dbReference type="EMBL" id="KV419421">
    <property type="protein sequence ID" value="KZS90403.1"/>
    <property type="molecule type" value="Genomic_DNA"/>
</dbReference>
<keyword evidence="2" id="KW-1185">Reference proteome</keyword>
<protein>
    <submittedName>
        <fullName evidence="1">Uncharacterized protein</fullName>
    </submittedName>
</protein>
<dbReference type="Proteomes" id="UP000076722">
    <property type="component" value="Unassembled WGS sequence"/>
</dbReference>
<evidence type="ECO:0000313" key="2">
    <source>
        <dbReference type="Proteomes" id="UP000076722"/>
    </source>
</evidence>
<evidence type="ECO:0000313" key="1">
    <source>
        <dbReference type="EMBL" id="KZS90403.1"/>
    </source>
</evidence>
<sequence>MGESNGTVDDLWRSSLPFLTFNLPFQRNVRIGRLILTQAKGRVDGGRGGGVVFVFAGLRVKDFVFVPSSLVIEQETSMFHSSIKKTLRLEPYAHIRPVAQSYLPHDSQDSILYLYRSTQNLVWELARRRQRVLRTASRESGTCSVAIVL</sequence>
<reference evidence="1 2" key="1">
    <citation type="journal article" date="2016" name="Mol. Biol. Evol.">
        <title>Comparative Genomics of Early-Diverging Mushroom-Forming Fungi Provides Insights into the Origins of Lignocellulose Decay Capabilities.</title>
        <authorList>
            <person name="Nagy L.G."/>
            <person name="Riley R."/>
            <person name="Tritt A."/>
            <person name="Adam C."/>
            <person name="Daum C."/>
            <person name="Floudas D."/>
            <person name="Sun H."/>
            <person name="Yadav J.S."/>
            <person name="Pangilinan J."/>
            <person name="Larsson K.H."/>
            <person name="Matsuura K."/>
            <person name="Barry K."/>
            <person name="Labutti K."/>
            <person name="Kuo R."/>
            <person name="Ohm R.A."/>
            <person name="Bhattacharya S.S."/>
            <person name="Shirouzu T."/>
            <person name="Yoshinaga Y."/>
            <person name="Martin F.M."/>
            <person name="Grigoriev I.V."/>
            <person name="Hibbett D.S."/>
        </authorList>
    </citation>
    <scope>NUCLEOTIDE SEQUENCE [LARGE SCALE GENOMIC DNA]</scope>
    <source>
        <strain evidence="1 2">HHB9708</strain>
    </source>
</reference>
<name>A0A164RAW4_9AGAM</name>
<organism evidence="1 2">
    <name type="scientific">Sistotremastrum niveocremeum HHB9708</name>
    <dbReference type="NCBI Taxonomy" id="1314777"/>
    <lineage>
        <taxon>Eukaryota</taxon>
        <taxon>Fungi</taxon>
        <taxon>Dikarya</taxon>
        <taxon>Basidiomycota</taxon>
        <taxon>Agaricomycotina</taxon>
        <taxon>Agaricomycetes</taxon>
        <taxon>Sistotremastrales</taxon>
        <taxon>Sistotremastraceae</taxon>
        <taxon>Sertulicium</taxon>
        <taxon>Sertulicium niveocremeum</taxon>
    </lineage>
</organism>